<name>A0A966DU15_9SPHI</name>
<evidence type="ECO:0000313" key="1">
    <source>
        <dbReference type="EMBL" id="NCD69971.1"/>
    </source>
</evidence>
<dbReference type="AlphaFoldDB" id="A0A966DU15"/>
<reference evidence="1" key="1">
    <citation type="submission" date="2020-01" db="EMBL/GenBank/DDBJ databases">
        <authorList>
            <person name="Seo Y.L."/>
        </authorList>
    </citation>
    <scope>NUCLEOTIDE SEQUENCE</scope>
    <source>
        <strain evidence="1">R11</strain>
    </source>
</reference>
<dbReference type="EMBL" id="WWEO01000042">
    <property type="protein sequence ID" value="NCD69971.1"/>
    <property type="molecule type" value="Genomic_DNA"/>
</dbReference>
<proteinExistence type="predicted"/>
<keyword evidence="2" id="KW-1185">Reference proteome</keyword>
<comment type="caution">
    <text evidence="1">The sequence shown here is derived from an EMBL/GenBank/DDBJ whole genome shotgun (WGS) entry which is preliminary data.</text>
</comment>
<accession>A0A966DU15</accession>
<protein>
    <submittedName>
        <fullName evidence="1">Response regulator receiver protein</fullName>
    </submittedName>
</protein>
<evidence type="ECO:0000313" key="2">
    <source>
        <dbReference type="Proteomes" id="UP000638732"/>
    </source>
</evidence>
<dbReference type="Proteomes" id="UP000638732">
    <property type="component" value="Unassembled WGS sequence"/>
</dbReference>
<organism evidence="1 2">
    <name type="scientific">Mucilaginibacter agri</name>
    <dbReference type="NCBI Taxonomy" id="2695265"/>
    <lineage>
        <taxon>Bacteria</taxon>
        <taxon>Pseudomonadati</taxon>
        <taxon>Bacteroidota</taxon>
        <taxon>Sphingobacteriia</taxon>
        <taxon>Sphingobacteriales</taxon>
        <taxon>Sphingobacteriaceae</taxon>
        <taxon>Mucilaginibacter</taxon>
    </lineage>
</organism>
<reference evidence="1" key="2">
    <citation type="submission" date="2020-10" db="EMBL/GenBank/DDBJ databases">
        <title>Mucilaginibacter sp. nov., isolated from soil.</title>
        <authorList>
            <person name="Jeon C.O."/>
        </authorList>
    </citation>
    <scope>NUCLEOTIDE SEQUENCE</scope>
    <source>
        <strain evidence="1">R11</strain>
    </source>
</reference>
<sequence length="99" mass="10604">MKKIEIFAVCGHDGILQTIQRLINNNEQWNATCAANAAQVAALLAQSNYNLLLIGSALSEGEEAELEQMAANKNIPVIKHYGGGSGLLFGEIHEALRNG</sequence>
<gene>
    <name evidence="1" type="ORF">GSY63_11435</name>
</gene>
<dbReference type="RefSeq" id="WP_166585941.1">
    <property type="nucleotide sequence ID" value="NZ_WWEO01000042.1"/>
</dbReference>